<comment type="subcellular location">
    <subcellularLocation>
        <location evidence="1">Cytoplasm</location>
    </subcellularLocation>
</comment>
<evidence type="ECO:0000256" key="1">
    <source>
        <dbReference type="ARBA" id="ARBA00004496"/>
    </source>
</evidence>
<dbReference type="InterPro" id="IPR055166">
    <property type="entry name" value="Transc_reg_Sar_Rot_HTH"/>
</dbReference>
<dbReference type="GO" id="GO:0005737">
    <property type="term" value="C:cytoplasm"/>
    <property type="evidence" value="ECO:0007669"/>
    <property type="project" value="UniProtKB-SubCell"/>
</dbReference>
<reference evidence="7 8" key="1">
    <citation type="submission" date="2018-09" db="EMBL/GenBank/DDBJ databases">
        <title>Paenibacillus aracenensis nov. sp. isolated from a cave in southern Spain.</title>
        <authorList>
            <person name="Jurado V."/>
            <person name="Gutierrez-Patricio S."/>
            <person name="Gonzalez-Pimentel J.L."/>
            <person name="Miller A.Z."/>
            <person name="Laiz L."/>
            <person name="Saiz-Jimenez C."/>
        </authorList>
    </citation>
    <scope>NUCLEOTIDE SEQUENCE [LARGE SCALE GENOMIC DNA]</scope>
    <source>
        <strain evidence="7 8">JCM 19203</strain>
    </source>
</reference>
<dbReference type="InterPro" id="IPR036388">
    <property type="entry name" value="WH-like_DNA-bd_sf"/>
</dbReference>
<dbReference type="EMBL" id="QXQB01000002">
    <property type="protein sequence ID" value="RJX40104.1"/>
    <property type="molecule type" value="Genomic_DNA"/>
</dbReference>
<evidence type="ECO:0000256" key="3">
    <source>
        <dbReference type="ARBA" id="ARBA00023015"/>
    </source>
</evidence>
<dbReference type="InterPro" id="IPR039422">
    <property type="entry name" value="MarR/SlyA-like"/>
</dbReference>
<sequence length="156" mass="17660">MQTDQTLKLENQICFAIYACSRELTKLYRPLLQELGLTYTQYVTMLALWEQDQVTVSTLGAKLYLDSGTLTPLLKKLEAAGHITRTRDKNDERNVVIALTEQGRQLREQAVDIPEKLLCQLDASPEEGGFLLTQMQELMARVQQRTNSAANIKGDE</sequence>
<gene>
    <name evidence="7" type="ORF">D3P09_12095</name>
</gene>
<evidence type="ECO:0000256" key="5">
    <source>
        <dbReference type="ARBA" id="ARBA00023163"/>
    </source>
</evidence>
<dbReference type="InterPro" id="IPR000835">
    <property type="entry name" value="HTH_MarR-typ"/>
</dbReference>
<dbReference type="AlphaFoldDB" id="A0A3A6Q293"/>
<dbReference type="GO" id="GO:0006950">
    <property type="term" value="P:response to stress"/>
    <property type="evidence" value="ECO:0007669"/>
    <property type="project" value="TreeGrafter"/>
</dbReference>
<dbReference type="Proteomes" id="UP000267798">
    <property type="component" value="Unassembled WGS sequence"/>
</dbReference>
<comment type="caution">
    <text evidence="7">The sequence shown here is derived from an EMBL/GenBank/DDBJ whole genome shotgun (WGS) entry which is preliminary data.</text>
</comment>
<dbReference type="InterPro" id="IPR036390">
    <property type="entry name" value="WH_DNA-bd_sf"/>
</dbReference>
<organism evidence="7 8">
    <name type="scientific">Paenibacillus pinisoli</name>
    <dbReference type="NCBI Taxonomy" id="1276110"/>
    <lineage>
        <taxon>Bacteria</taxon>
        <taxon>Bacillati</taxon>
        <taxon>Bacillota</taxon>
        <taxon>Bacilli</taxon>
        <taxon>Bacillales</taxon>
        <taxon>Paenibacillaceae</taxon>
        <taxon>Paenibacillus</taxon>
    </lineage>
</organism>
<evidence type="ECO:0000313" key="7">
    <source>
        <dbReference type="EMBL" id="RJX40104.1"/>
    </source>
</evidence>
<feature type="domain" description="HTH marR-type" evidence="6">
    <location>
        <begin position="10"/>
        <end position="144"/>
    </location>
</feature>
<dbReference type="FunFam" id="1.10.10.10:FF:000163">
    <property type="entry name" value="MarR family transcriptional regulator"/>
    <property type="match status" value="1"/>
</dbReference>
<dbReference type="PANTHER" id="PTHR33164:SF5">
    <property type="entry name" value="ORGANIC HYDROPEROXIDE RESISTANCE TRANSCRIPTIONAL REGULATOR"/>
    <property type="match status" value="1"/>
</dbReference>
<dbReference type="RefSeq" id="WP_120110087.1">
    <property type="nucleotide sequence ID" value="NZ_QXQB01000002.1"/>
</dbReference>
<accession>A0A3A6Q293</accession>
<keyword evidence="5" id="KW-0804">Transcription</keyword>
<dbReference type="PRINTS" id="PR00598">
    <property type="entry name" value="HTHMARR"/>
</dbReference>
<dbReference type="PROSITE" id="PS50995">
    <property type="entry name" value="HTH_MARR_2"/>
    <property type="match status" value="1"/>
</dbReference>
<dbReference type="PANTHER" id="PTHR33164">
    <property type="entry name" value="TRANSCRIPTIONAL REGULATOR, MARR FAMILY"/>
    <property type="match status" value="1"/>
</dbReference>
<protein>
    <submittedName>
        <fullName evidence="7">MarR family transcriptional regulator</fullName>
    </submittedName>
</protein>
<keyword evidence="3" id="KW-0805">Transcription regulation</keyword>
<dbReference type="SUPFAM" id="SSF46785">
    <property type="entry name" value="Winged helix' DNA-binding domain"/>
    <property type="match status" value="1"/>
</dbReference>
<dbReference type="GO" id="GO:0003677">
    <property type="term" value="F:DNA binding"/>
    <property type="evidence" value="ECO:0007669"/>
    <property type="project" value="UniProtKB-KW"/>
</dbReference>
<dbReference type="OrthoDB" id="9806864at2"/>
<proteinExistence type="predicted"/>
<keyword evidence="8" id="KW-1185">Reference proteome</keyword>
<keyword evidence="4" id="KW-0238">DNA-binding</keyword>
<dbReference type="GO" id="GO:0003700">
    <property type="term" value="F:DNA-binding transcription factor activity"/>
    <property type="evidence" value="ECO:0007669"/>
    <property type="project" value="InterPro"/>
</dbReference>
<keyword evidence="2" id="KW-0963">Cytoplasm</keyword>
<evidence type="ECO:0000313" key="8">
    <source>
        <dbReference type="Proteomes" id="UP000267798"/>
    </source>
</evidence>
<evidence type="ECO:0000256" key="4">
    <source>
        <dbReference type="ARBA" id="ARBA00023125"/>
    </source>
</evidence>
<evidence type="ECO:0000259" key="6">
    <source>
        <dbReference type="PROSITE" id="PS50995"/>
    </source>
</evidence>
<dbReference type="Pfam" id="PF22381">
    <property type="entry name" value="Staph_reg_Sar_Rot"/>
    <property type="match status" value="1"/>
</dbReference>
<dbReference type="SMART" id="SM00347">
    <property type="entry name" value="HTH_MARR"/>
    <property type="match status" value="1"/>
</dbReference>
<dbReference type="Gene3D" id="1.10.10.10">
    <property type="entry name" value="Winged helix-like DNA-binding domain superfamily/Winged helix DNA-binding domain"/>
    <property type="match status" value="1"/>
</dbReference>
<name>A0A3A6Q293_9BACL</name>
<evidence type="ECO:0000256" key="2">
    <source>
        <dbReference type="ARBA" id="ARBA00022490"/>
    </source>
</evidence>